<proteinExistence type="predicted"/>
<reference evidence="2" key="1">
    <citation type="submission" date="2022-08" db="EMBL/GenBank/DDBJ databases">
        <title>Novel sulphate-reducing endosymbionts in the free-living metamonad Anaeramoeba.</title>
        <authorList>
            <person name="Jerlstrom-Hultqvist J."/>
            <person name="Cepicka I."/>
            <person name="Gallot-Lavallee L."/>
            <person name="Salas-Leiva D."/>
            <person name="Curtis B.A."/>
            <person name="Zahonova K."/>
            <person name="Pipaliya S."/>
            <person name="Dacks J."/>
            <person name="Roger A.J."/>
        </authorList>
    </citation>
    <scope>NUCLEOTIDE SEQUENCE</scope>
    <source>
        <strain evidence="2">Busselton2</strain>
    </source>
</reference>
<organism evidence="2 3">
    <name type="scientific">Anaeramoeba flamelloides</name>
    <dbReference type="NCBI Taxonomy" id="1746091"/>
    <lineage>
        <taxon>Eukaryota</taxon>
        <taxon>Metamonada</taxon>
        <taxon>Anaeramoebidae</taxon>
        <taxon>Anaeramoeba</taxon>
    </lineage>
</organism>
<name>A0AAV7YD39_9EUKA</name>
<evidence type="ECO:0000256" key="1">
    <source>
        <dbReference type="SAM" id="MobiDB-lite"/>
    </source>
</evidence>
<evidence type="ECO:0000313" key="2">
    <source>
        <dbReference type="EMBL" id="KAJ3427738.1"/>
    </source>
</evidence>
<evidence type="ECO:0000313" key="3">
    <source>
        <dbReference type="Proteomes" id="UP001146793"/>
    </source>
</evidence>
<protein>
    <submittedName>
        <fullName evidence="2">Uncharacterized protein</fullName>
    </submittedName>
</protein>
<feature type="compositionally biased region" description="Basic and acidic residues" evidence="1">
    <location>
        <begin position="65"/>
        <end position="79"/>
    </location>
</feature>
<feature type="region of interest" description="Disordered" evidence="1">
    <location>
        <begin position="45"/>
        <end position="88"/>
    </location>
</feature>
<dbReference type="AlphaFoldDB" id="A0AAV7YD39"/>
<dbReference type="Proteomes" id="UP001146793">
    <property type="component" value="Unassembled WGS sequence"/>
</dbReference>
<dbReference type="EMBL" id="JANTQA010000060">
    <property type="protein sequence ID" value="KAJ3427738.1"/>
    <property type="molecule type" value="Genomic_DNA"/>
</dbReference>
<sequence length="207" mass="24971">MIAIPTRKRTFVPLSETEDFNKNEFISNKNPRKLNLPNKILGNRLTRINHPSLRQIEQRKRNKEKQKQKEKEKEKEKDQQQTQDLNSNHLIMKNNFNQTNNRQQDSKSKFSKYLDSTELKLHQQNQRLLNNHFYPTYQQKNMKKETLYTTLEVKTILSKLYKGFTKEKQKQYEDLLNQRYSEQLRIFTITNQQTTGEQKINSSSYIN</sequence>
<comment type="caution">
    <text evidence="2">The sequence shown here is derived from an EMBL/GenBank/DDBJ whole genome shotgun (WGS) entry which is preliminary data.</text>
</comment>
<accession>A0AAV7YD39</accession>
<gene>
    <name evidence="2" type="ORF">M0812_25366</name>
</gene>